<reference evidence="4" key="1">
    <citation type="journal article" date="2017" name="Nat. Microbiol.">
        <title>Global analysis of biosynthetic gene clusters reveals vast potential of secondary metabolite production in Penicillium species.</title>
        <authorList>
            <person name="Nielsen J.C."/>
            <person name="Grijseels S."/>
            <person name="Prigent S."/>
            <person name="Ji B."/>
            <person name="Dainat J."/>
            <person name="Nielsen K.F."/>
            <person name="Frisvad J.C."/>
            <person name="Workman M."/>
            <person name="Nielsen J."/>
        </authorList>
    </citation>
    <scope>NUCLEOTIDE SEQUENCE [LARGE SCALE GENOMIC DNA]</scope>
    <source>
        <strain evidence="4">IBT 31321</strain>
    </source>
</reference>
<evidence type="ECO:0000256" key="1">
    <source>
        <dbReference type="SAM" id="Coils"/>
    </source>
</evidence>
<evidence type="ECO:0000256" key="2">
    <source>
        <dbReference type="SAM" id="MobiDB-lite"/>
    </source>
</evidence>
<sequence>MGFIDHNNPALGLDQPAFDPQAFNGFADLDASGPFNSMNGFNYEDLDMLSFDELYASIPLDGLDQSGSDNAPMFAAFNSGQANFNALPTQSPLNVFNQHLANTPVNGAVQVNETTSSNGSGQAALSASTSFVRPGPTTSVNDASQLNGTPSFNGSVQAMRSISTSIDKPGSTVPVNRSAKPASNNLPLHAPYRKVPYNPSIGIPYTLEDTEADKVKKWENLIARADLANAGVSASASQIIEEDSVEESPQTVDSPNSLFDSPRSSSVEVVETPSPTPPTPSSSQAPAPTMAPSKAAKNAIARATPHAVQLPRALTSQKNYAQHVSPFAPVATVAPPIPSAPTSRELEKARSRIQSLAKERNFYQRNLRKATSVDPKTGKSNLQVLQSEHAALRRAHAKQAEDMKQMQEALKEGHRQYALLSDRFNEMAKEMHKARLELGQLRR</sequence>
<feature type="region of interest" description="Disordered" evidence="2">
    <location>
        <begin position="112"/>
        <end position="149"/>
    </location>
</feature>
<feature type="compositionally biased region" description="Low complexity" evidence="2">
    <location>
        <begin position="261"/>
        <end position="273"/>
    </location>
</feature>
<keyword evidence="4" id="KW-1185">Reference proteome</keyword>
<feature type="coiled-coil region" evidence="1">
    <location>
        <begin position="346"/>
        <end position="373"/>
    </location>
</feature>
<dbReference type="EMBL" id="MDDG01000009">
    <property type="protein sequence ID" value="OQE37746.1"/>
    <property type="molecule type" value="Genomic_DNA"/>
</dbReference>
<accession>A0A1V6UH18</accession>
<name>A0A1V6UH18_9EURO</name>
<evidence type="ECO:0000313" key="3">
    <source>
        <dbReference type="EMBL" id="OQE37746.1"/>
    </source>
</evidence>
<dbReference type="Proteomes" id="UP000191500">
    <property type="component" value="Unassembled WGS sequence"/>
</dbReference>
<proteinExistence type="predicted"/>
<dbReference type="AlphaFoldDB" id="A0A1V6UH18"/>
<comment type="caution">
    <text evidence="3">The sequence shown here is derived from an EMBL/GenBank/DDBJ whole genome shotgun (WGS) entry which is preliminary data.</text>
</comment>
<gene>
    <name evidence="3" type="ORF">PENCOP_c009G01858</name>
</gene>
<keyword evidence="1" id="KW-0175">Coiled coil</keyword>
<feature type="region of interest" description="Disordered" evidence="2">
    <location>
        <begin position="238"/>
        <end position="300"/>
    </location>
</feature>
<feature type="compositionally biased region" description="Low complexity" evidence="2">
    <location>
        <begin position="281"/>
        <end position="293"/>
    </location>
</feature>
<protein>
    <submittedName>
        <fullName evidence="3">Uncharacterized protein</fullName>
    </submittedName>
</protein>
<feature type="compositionally biased region" description="Polar residues" evidence="2">
    <location>
        <begin position="247"/>
        <end position="259"/>
    </location>
</feature>
<organism evidence="3 4">
    <name type="scientific">Penicillium coprophilum</name>
    <dbReference type="NCBI Taxonomy" id="36646"/>
    <lineage>
        <taxon>Eukaryota</taxon>
        <taxon>Fungi</taxon>
        <taxon>Dikarya</taxon>
        <taxon>Ascomycota</taxon>
        <taxon>Pezizomycotina</taxon>
        <taxon>Eurotiomycetes</taxon>
        <taxon>Eurotiomycetidae</taxon>
        <taxon>Eurotiales</taxon>
        <taxon>Aspergillaceae</taxon>
        <taxon>Penicillium</taxon>
    </lineage>
</organism>
<evidence type="ECO:0000313" key="4">
    <source>
        <dbReference type="Proteomes" id="UP000191500"/>
    </source>
</evidence>
<feature type="region of interest" description="Disordered" evidence="2">
    <location>
        <begin position="165"/>
        <end position="187"/>
    </location>
</feature>